<comment type="caution">
    <text evidence="3">The sequence shown here is derived from an EMBL/GenBank/DDBJ whole genome shotgun (WGS) entry which is preliminary data.</text>
</comment>
<evidence type="ECO:0000259" key="1">
    <source>
        <dbReference type="Pfam" id="PF25316"/>
    </source>
</evidence>
<proteinExistence type="predicted"/>
<feature type="domain" description="Transcription initiation factor TFIID subunit 2 TPR repeats" evidence="2">
    <location>
        <begin position="89"/>
        <end position="153"/>
    </location>
</feature>
<dbReference type="GO" id="GO:0005669">
    <property type="term" value="C:transcription factor TFIID complex"/>
    <property type="evidence" value="ECO:0007669"/>
    <property type="project" value="InterPro"/>
</dbReference>
<reference evidence="3" key="1">
    <citation type="submission" date="2018-11" db="EMBL/GenBank/DDBJ databases">
        <authorList>
            <consortium name="Pathogen Informatics"/>
        </authorList>
    </citation>
    <scope>NUCLEOTIDE SEQUENCE</scope>
</reference>
<dbReference type="EMBL" id="CAAALY010063129">
    <property type="protein sequence ID" value="VEL23658.1"/>
    <property type="molecule type" value="Genomic_DNA"/>
</dbReference>
<evidence type="ECO:0000259" key="2">
    <source>
        <dbReference type="Pfam" id="PF25577"/>
    </source>
</evidence>
<dbReference type="InterPro" id="IPR057991">
    <property type="entry name" value="TPR_TAF2_C"/>
</dbReference>
<dbReference type="Proteomes" id="UP000784294">
    <property type="component" value="Unassembled WGS sequence"/>
</dbReference>
<dbReference type="Pfam" id="PF25577">
    <property type="entry name" value="TPR_TAF2_C"/>
    <property type="match status" value="1"/>
</dbReference>
<dbReference type="GO" id="GO:0016251">
    <property type="term" value="F:RNA polymerase II general transcription initiation factor activity"/>
    <property type="evidence" value="ECO:0007669"/>
    <property type="project" value="TreeGrafter"/>
</dbReference>
<dbReference type="PANTHER" id="PTHR15137">
    <property type="entry name" value="TRANSCRIPTION INITIATION FACTOR TFIID"/>
    <property type="match status" value="1"/>
</dbReference>
<keyword evidence="4" id="KW-1185">Reference proteome</keyword>
<dbReference type="Pfam" id="PF25316">
    <property type="entry name" value="TAF2_3rd"/>
    <property type="match status" value="1"/>
</dbReference>
<dbReference type="GO" id="GO:0003682">
    <property type="term" value="F:chromatin binding"/>
    <property type="evidence" value="ECO:0007669"/>
    <property type="project" value="TreeGrafter"/>
</dbReference>
<dbReference type="InterPro" id="IPR037813">
    <property type="entry name" value="TAF2"/>
</dbReference>
<gene>
    <name evidence="3" type="ORF">PXEA_LOCUS17098</name>
</gene>
<dbReference type="AlphaFoldDB" id="A0A3S4ZZH0"/>
<evidence type="ECO:0000313" key="3">
    <source>
        <dbReference type="EMBL" id="VEL23658.1"/>
    </source>
</evidence>
<dbReference type="OrthoDB" id="308861at2759"/>
<protein>
    <submittedName>
        <fullName evidence="3">Uncharacterized protein</fullName>
    </submittedName>
</protein>
<evidence type="ECO:0000313" key="4">
    <source>
        <dbReference type="Proteomes" id="UP000784294"/>
    </source>
</evidence>
<sequence>MNYTGSISVMLQELDGAFMHTFKLEEGRTSRDLPCHSKSRKHRKKKIPLANGDEIDMDLSRIDPESPLLWLRLDPDLAVIRNIHTEQTDFMWHLQLSYDRDCLGQLEAVCALADFPSTETRLALSSIIANEKTFYRVRMEACFIICRVVNEMLPMANLGVGCGSGTGIQIGSSELL</sequence>
<accession>A0A3S4ZZH0</accession>
<dbReference type="GO" id="GO:0000976">
    <property type="term" value="F:transcription cis-regulatory region binding"/>
    <property type="evidence" value="ECO:0007669"/>
    <property type="project" value="TreeGrafter"/>
</dbReference>
<dbReference type="PANTHER" id="PTHR15137:SF9">
    <property type="entry name" value="TRANSCRIPTION INITIATION FACTOR TFIID SUBUNIT 2"/>
    <property type="match status" value="1"/>
</dbReference>
<dbReference type="InterPro" id="IPR057345">
    <property type="entry name" value="Ig-like_TAF2"/>
</dbReference>
<name>A0A3S4ZZH0_9PLAT</name>
<feature type="domain" description="Transcription initiation factor TFIID subunit 2 Ig-like" evidence="1">
    <location>
        <begin position="2"/>
        <end position="87"/>
    </location>
</feature>
<dbReference type="GO" id="GO:0006367">
    <property type="term" value="P:transcription initiation at RNA polymerase II promoter"/>
    <property type="evidence" value="ECO:0007669"/>
    <property type="project" value="TreeGrafter"/>
</dbReference>
<organism evidence="3 4">
    <name type="scientific">Protopolystoma xenopodis</name>
    <dbReference type="NCBI Taxonomy" id="117903"/>
    <lineage>
        <taxon>Eukaryota</taxon>
        <taxon>Metazoa</taxon>
        <taxon>Spiralia</taxon>
        <taxon>Lophotrochozoa</taxon>
        <taxon>Platyhelminthes</taxon>
        <taxon>Monogenea</taxon>
        <taxon>Polyopisthocotylea</taxon>
        <taxon>Polystomatidea</taxon>
        <taxon>Polystomatidae</taxon>
        <taxon>Protopolystoma</taxon>
    </lineage>
</organism>